<dbReference type="AlphaFoldDB" id="D4BNG2"/>
<evidence type="ECO:0000313" key="2">
    <source>
        <dbReference type="Proteomes" id="UP000003191"/>
    </source>
</evidence>
<comment type="caution">
    <text evidence="1">The sequence shown here is derived from an EMBL/GenBank/DDBJ whole genome shotgun (WGS) entry which is preliminary data.</text>
</comment>
<keyword evidence="2" id="KW-1185">Reference proteome</keyword>
<name>D4BNG2_BIFBR</name>
<dbReference type="EMBL" id="ACCG02000009">
    <property type="protein sequence ID" value="EFE89199.1"/>
    <property type="molecule type" value="Genomic_DNA"/>
</dbReference>
<evidence type="ECO:0000313" key="1">
    <source>
        <dbReference type="EMBL" id="EFE89199.1"/>
    </source>
</evidence>
<accession>D4BNG2</accession>
<dbReference type="HOGENOM" id="CLU_3096095_0_0_11"/>
<protein>
    <submittedName>
        <fullName evidence="1">Uncharacterized protein</fullName>
    </submittedName>
</protein>
<reference evidence="1 2" key="1">
    <citation type="submission" date="2010-02" db="EMBL/GenBank/DDBJ databases">
        <authorList>
            <person name="Weinstock G."/>
            <person name="Sodergren E."/>
            <person name="Clifton S."/>
            <person name="Fulton L."/>
            <person name="Fulton B."/>
            <person name="Courtney L."/>
            <person name="Fronick C."/>
            <person name="Harrison M."/>
            <person name="Strong C."/>
            <person name="Farmer C."/>
            <person name="Delahaunty K."/>
            <person name="Markovic C."/>
            <person name="Hall O."/>
            <person name="Minx P."/>
            <person name="Tomlinson C."/>
            <person name="Mitreva M."/>
            <person name="Nelson J."/>
            <person name="Hou S."/>
            <person name="Wollam A."/>
            <person name="Pepin K.H."/>
            <person name="Johnson M."/>
            <person name="Bhonagiri V."/>
            <person name="Zhang X."/>
            <person name="Suruliraj S."/>
            <person name="Warren W."/>
            <person name="Chinwalla A."/>
            <person name="Mardis E.R."/>
            <person name="Wilson R.K."/>
        </authorList>
    </citation>
    <scope>NUCLEOTIDE SEQUENCE [LARGE SCALE GENOMIC DNA]</scope>
    <source>
        <strain evidence="1 2">DSM 20213</strain>
    </source>
</reference>
<sequence length="51" mass="5806">MEYNGIHRKIARFAGSKLGLRECFVTMDSSRQSAVFQGNVITERKRDQSGE</sequence>
<proteinExistence type="predicted"/>
<organism evidence="1 2">
    <name type="scientific">Bifidobacterium breve DSM 20213 = JCM 1192</name>
    <dbReference type="NCBI Taxonomy" id="518634"/>
    <lineage>
        <taxon>Bacteria</taxon>
        <taxon>Bacillati</taxon>
        <taxon>Actinomycetota</taxon>
        <taxon>Actinomycetes</taxon>
        <taxon>Bifidobacteriales</taxon>
        <taxon>Bifidobacteriaceae</taxon>
        <taxon>Bifidobacterium</taxon>
    </lineage>
</organism>
<dbReference type="Proteomes" id="UP000003191">
    <property type="component" value="Unassembled WGS sequence"/>
</dbReference>
<gene>
    <name evidence="1" type="ORF">BIFBRE_03612</name>
</gene>